<name>A0A1F6CVY6_9BACT</name>
<evidence type="ECO:0000313" key="1">
    <source>
        <dbReference type="EMBL" id="OGG53201.1"/>
    </source>
</evidence>
<dbReference type="STRING" id="1798480.A2851_02730"/>
<proteinExistence type="predicted"/>
<evidence type="ECO:0000313" key="2">
    <source>
        <dbReference type="Proteomes" id="UP000176863"/>
    </source>
</evidence>
<dbReference type="EMBL" id="MFKT01000015">
    <property type="protein sequence ID" value="OGG53201.1"/>
    <property type="molecule type" value="Genomic_DNA"/>
</dbReference>
<dbReference type="Proteomes" id="UP000176863">
    <property type="component" value="Unassembled WGS sequence"/>
</dbReference>
<gene>
    <name evidence="1" type="ORF">A2851_02730</name>
</gene>
<protein>
    <submittedName>
        <fullName evidence="1">Uncharacterized protein</fullName>
    </submittedName>
</protein>
<accession>A0A1F6CVY6</accession>
<reference evidence="1 2" key="1">
    <citation type="journal article" date="2016" name="Nat. Commun.">
        <title>Thousands of microbial genomes shed light on interconnected biogeochemical processes in an aquifer system.</title>
        <authorList>
            <person name="Anantharaman K."/>
            <person name="Brown C.T."/>
            <person name="Hug L.A."/>
            <person name="Sharon I."/>
            <person name="Castelle C.J."/>
            <person name="Probst A.J."/>
            <person name="Thomas B.C."/>
            <person name="Singh A."/>
            <person name="Wilkins M.J."/>
            <person name="Karaoz U."/>
            <person name="Brodie E.L."/>
            <person name="Williams K.H."/>
            <person name="Hubbard S.S."/>
            <person name="Banfield J.F."/>
        </authorList>
    </citation>
    <scope>NUCLEOTIDE SEQUENCE [LARGE SCALE GENOMIC DNA]</scope>
</reference>
<organism evidence="1 2">
    <name type="scientific">Candidatus Kaiserbacteria bacterium RIFCSPHIGHO2_01_FULL_53_29</name>
    <dbReference type="NCBI Taxonomy" id="1798480"/>
    <lineage>
        <taxon>Bacteria</taxon>
        <taxon>Candidatus Kaiseribacteriota</taxon>
    </lineage>
</organism>
<comment type="caution">
    <text evidence="1">The sequence shown here is derived from an EMBL/GenBank/DDBJ whole genome shotgun (WGS) entry which is preliminary data.</text>
</comment>
<sequence>MQLASLLAQYLLSTIPLLTEEDYLEQAGDLMTGVVFAECDQRKIADAFSKQAPLAGMDSDIAAAFVADMKPYHRHQTGTSHVSEPDGAVPVNA</sequence>
<dbReference type="AlphaFoldDB" id="A0A1F6CVY6"/>